<evidence type="ECO:0008006" key="4">
    <source>
        <dbReference type="Google" id="ProtNLM"/>
    </source>
</evidence>
<protein>
    <recommendedName>
        <fullName evidence="4">MBD domain-containing protein</fullName>
    </recommendedName>
</protein>
<gene>
    <name evidence="2" type="ORF">DVH24_028610</name>
</gene>
<comment type="caution">
    <text evidence="2">The sequence shown here is derived from an EMBL/GenBank/DDBJ whole genome shotgun (WGS) entry which is preliminary data.</text>
</comment>
<organism evidence="2 3">
    <name type="scientific">Malus domestica</name>
    <name type="common">Apple</name>
    <name type="synonym">Pyrus malus</name>
    <dbReference type="NCBI Taxonomy" id="3750"/>
    <lineage>
        <taxon>Eukaryota</taxon>
        <taxon>Viridiplantae</taxon>
        <taxon>Streptophyta</taxon>
        <taxon>Embryophyta</taxon>
        <taxon>Tracheophyta</taxon>
        <taxon>Spermatophyta</taxon>
        <taxon>Magnoliopsida</taxon>
        <taxon>eudicotyledons</taxon>
        <taxon>Gunneridae</taxon>
        <taxon>Pentapetalae</taxon>
        <taxon>rosids</taxon>
        <taxon>fabids</taxon>
        <taxon>Rosales</taxon>
        <taxon>Rosaceae</taxon>
        <taxon>Amygdaloideae</taxon>
        <taxon>Maleae</taxon>
        <taxon>Malus</taxon>
    </lineage>
</organism>
<dbReference type="EMBL" id="RDQH01000336">
    <property type="protein sequence ID" value="RXH87110.1"/>
    <property type="molecule type" value="Genomic_DNA"/>
</dbReference>
<accession>A0A498IV95</accession>
<dbReference type="Proteomes" id="UP000290289">
    <property type="component" value="Chromosome 10"/>
</dbReference>
<evidence type="ECO:0000313" key="3">
    <source>
        <dbReference type="Proteomes" id="UP000290289"/>
    </source>
</evidence>
<feature type="compositionally biased region" description="Low complexity" evidence="1">
    <location>
        <begin position="84"/>
        <end position="94"/>
    </location>
</feature>
<dbReference type="AlphaFoldDB" id="A0A498IV95"/>
<name>A0A498IV95_MALDO</name>
<keyword evidence="3" id="KW-1185">Reference proteome</keyword>
<reference evidence="2 3" key="1">
    <citation type="submission" date="2018-10" db="EMBL/GenBank/DDBJ databases">
        <title>A high-quality apple genome assembly.</title>
        <authorList>
            <person name="Hu J."/>
        </authorList>
    </citation>
    <scope>NUCLEOTIDE SEQUENCE [LARGE SCALE GENOMIC DNA]</scope>
    <source>
        <strain evidence="3">cv. HFTH1</strain>
        <tissue evidence="2">Young leaf</tissue>
    </source>
</reference>
<proteinExistence type="predicted"/>
<evidence type="ECO:0000313" key="2">
    <source>
        <dbReference type="EMBL" id="RXH87110.1"/>
    </source>
</evidence>
<feature type="region of interest" description="Disordered" evidence="1">
    <location>
        <begin position="68"/>
        <end position="123"/>
    </location>
</feature>
<evidence type="ECO:0000256" key="1">
    <source>
        <dbReference type="SAM" id="MobiDB-lite"/>
    </source>
</evidence>
<sequence length="123" mass="13735">MAPKKNNSLEIPDGWVLHTRVESDGTEVQSFFCPQTEQEFSTYEKLMRYVRYAKAAKVSIYAPDFRSTIPNEVSRSKAGKKRSSGQSSKSSVTKQGEESTEPAAACNSSTEGRRLRSHGKKQK</sequence>